<evidence type="ECO:0000259" key="13">
    <source>
        <dbReference type="PROSITE" id="PS51134"/>
    </source>
</evidence>
<evidence type="ECO:0000256" key="11">
    <source>
        <dbReference type="PROSITE-ProRule" id="PRU00469"/>
    </source>
</evidence>
<dbReference type="InterPro" id="IPR011665">
    <property type="entry name" value="BRF1_TBP-bd_dom"/>
</dbReference>
<feature type="compositionally biased region" description="Basic and acidic residues" evidence="12">
    <location>
        <begin position="599"/>
        <end position="619"/>
    </location>
</feature>
<dbReference type="GO" id="GO:0097550">
    <property type="term" value="C:transcription preinitiation complex"/>
    <property type="evidence" value="ECO:0007669"/>
    <property type="project" value="TreeGrafter"/>
</dbReference>
<keyword evidence="3" id="KW-0479">Metal-binding</keyword>
<dbReference type="InterPro" id="IPR000812">
    <property type="entry name" value="TFIIB"/>
</dbReference>
<accession>A0A1Y2BE81</accession>
<dbReference type="FunFam" id="1.10.472.10:FF:000002">
    <property type="entry name" value="Transcription factor IIIB 90 kDa subunit"/>
    <property type="match status" value="1"/>
</dbReference>
<feature type="compositionally biased region" description="Acidic residues" evidence="12">
    <location>
        <begin position="707"/>
        <end position="724"/>
    </location>
</feature>
<dbReference type="GO" id="GO:0000126">
    <property type="term" value="C:transcription factor TFIIIB complex"/>
    <property type="evidence" value="ECO:0007669"/>
    <property type="project" value="TreeGrafter"/>
</dbReference>
<feature type="compositionally biased region" description="Basic and acidic residues" evidence="12">
    <location>
        <begin position="432"/>
        <end position="443"/>
    </location>
</feature>
<dbReference type="OrthoDB" id="511529at2759"/>
<dbReference type="Gene3D" id="2.20.25.10">
    <property type="match status" value="1"/>
</dbReference>
<reference evidence="14 15" key="1">
    <citation type="submission" date="2016-07" db="EMBL/GenBank/DDBJ databases">
        <title>Pervasive Adenine N6-methylation of Active Genes in Fungi.</title>
        <authorList>
            <consortium name="DOE Joint Genome Institute"/>
            <person name="Mondo S.J."/>
            <person name="Dannebaum R.O."/>
            <person name="Kuo R.C."/>
            <person name="Labutti K."/>
            <person name="Haridas S."/>
            <person name="Kuo A."/>
            <person name="Salamov A."/>
            <person name="Ahrendt S.R."/>
            <person name="Lipzen A."/>
            <person name="Sullivan W."/>
            <person name="Andreopoulos W.B."/>
            <person name="Clum A."/>
            <person name="Lindquist E."/>
            <person name="Daum C."/>
            <person name="Ramamoorthy G.K."/>
            <person name="Gryganskyi A."/>
            <person name="Culley D."/>
            <person name="Magnuson J.K."/>
            <person name="James T.Y."/>
            <person name="O'Malley M.A."/>
            <person name="Stajich J.E."/>
            <person name="Spatafora J.W."/>
            <person name="Visel A."/>
            <person name="Grigoriev I.V."/>
        </authorList>
    </citation>
    <scope>NUCLEOTIDE SEQUENCE [LARGE SCALE GENOMIC DNA]</scope>
    <source>
        <strain evidence="14 15">68-887.2</strain>
    </source>
</reference>
<feature type="domain" description="TFIIB-type" evidence="13">
    <location>
        <begin position="2"/>
        <end position="35"/>
    </location>
</feature>
<dbReference type="InterPro" id="IPR013137">
    <property type="entry name" value="Znf_TFIIB"/>
</dbReference>
<dbReference type="GO" id="GO:0017025">
    <property type="term" value="F:TBP-class protein binding"/>
    <property type="evidence" value="ECO:0007669"/>
    <property type="project" value="InterPro"/>
</dbReference>
<gene>
    <name evidence="14" type="ORF">BCR39DRAFT_521422</name>
</gene>
<dbReference type="FunFam" id="1.10.472.10:FF:000007">
    <property type="entry name" value="Transcription factor IIIB 90 kDa subunit"/>
    <property type="match status" value="1"/>
</dbReference>
<dbReference type="GO" id="GO:0006384">
    <property type="term" value="P:transcription initiation at RNA polymerase III promoter"/>
    <property type="evidence" value="ECO:0007669"/>
    <property type="project" value="UniProtKB-ARBA"/>
</dbReference>
<evidence type="ECO:0000256" key="1">
    <source>
        <dbReference type="ARBA" id="ARBA00004123"/>
    </source>
</evidence>
<dbReference type="Proteomes" id="UP000193986">
    <property type="component" value="Unassembled WGS sequence"/>
</dbReference>
<feature type="region of interest" description="Disordered" evidence="12">
    <location>
        <begin position="599"/>
        <end position="646"/>
    </location>
</feature>
<keyword evidence="8" id="KW-0804">Transcription</keyword>
<feature type="compositionally biased region" description="Basic and acidic residues" evidence="12">
    <location>
        <begin position="309"/>
        <end position="333"/>
    </location>
</feature>
<keyword evidence="7" id="KW-0010">Activator</keyword>
<evidence type="ECO:0000256" key="10">
    <source>
        <dbReference type="ARBA" id="ARBA00031009"/>
    </source>
</evidence>
<evidence type="ECO:0000313" key="14">
    <source>
        <dbReference type="EMBL" id="ORY33138.1"/>
    </source>
</evidence>
<dbReference type="PROSITE" id="PS51134">
    <property type="entry name" value="ZF_TFIIB"/>
    <property type="match status" value="1"/>
</dbReference>
<dbReference type="CDD" id="cd20554">
    <property type="entry name" value="CYCLIN_TFIIIB90_rpt2"/>
    <property type="match status" value="1"/>
</dbReference>
<evidence type="ECO:0000256" key="2">
    <source>
        <dbReference type="ARBA" id="ARBA00010857"/>
    </source>
</evidence>
<comment type="similarity">
    <text evidence="2">Belongs to the TFIIB family.</text>
</comment>
<evidence type="ECO:0000256" key="6">
    <source>
        <dbReference type="ARBA" id="ARBA00023015"/>
    </source>
</evidence>
<evidence type="ECO:0000313" key="15">
    <source>
        <dbReference type="Proteomes" id="UP000193986"/>
    </source>
</evidence>
<dbReference type="Gene3D" id="1.20.5.650">
    <property type="entry name" value="Single helix bin"/>
    <property type="match status" value="1"/>
</dbReference>
<keyword evidence="9" id="KW-0539">Nucleus</keyword>
<feature type="compositionally biased region" description="Acidic residues" evidence="12">
    <location>
        <begin position="690"/>
        <end position="699"/>
    </location>
</feature>
<feature type="region of interest" description="Disordered" evidence="12">
    <location>
        <begin position="304"/>
        <end position="336"/>
    </location>
</feature>
<feature type="compositionally biased region" description="Acidic residues" evidence="12">
    <location>
        <begin position="444"/>
        <end position="469"/>
    </location>
</feature>
<dbReference type="SUPFAM" id="SSF47954">
    <property type="entry name" value="Cyclin-like"/>
    <property type="match status" value="2"/>
</dbReference>
<feature type="compositionally biased region" description="Polar residues" evidence="12">
    <location>
        <begin position="631"/>
        <end position="645"/>
    </location>
</feature>
<dbReference type="GO" id="GO:0001006">
    <property type="term" value="F:RNA polymerase III type 3 promoter sequence-specific DNA binding"/>
    <property type="evidence" value="ECO:0007669"/>
    <property type="project" value="TreeGrafter"/>
</dbReference>
<dbReference type="PANTHER" id="PTHR11618">
    <property type="entry name" value="TRANSCRIPTION INITIATION FACTOR IIB-RELATED"/>
    <property type="match status" value="1"/>
</dbReference>
<keyword evidence="4 11" id="KW-0863">Zinc-finger</keyword>
<evidence type="ECO:0000256" key="4">
    <source>
        <dbReference type="ARBA" id="ARBA00022771"/>
    </source>
</evidence>
<evidence type="ECO:0000256" key="3">
    <source>
        <dbReference type="ARBA" id="ARBA00022723"/>
    </source>
</evidence>
<dbReference type="SUPFAM" id="SSF57783">
    <property type="entry name" value="Zinc beta-ribbon"/>
    <property type="match status" value="1"/>
</dbReference>
<dbReference type="Gene3D" id="1.10.472.10">
    <property type="entry name" value="Cyclin-like"/>
    <property type="match status" value="2"/>
</dbReference>
<proteinExistence type="inferred from homology"/>
<dbReference type="PRINTS" id="PR00685">
    <property type="entry name" value="TIFACTORIIB"/>
</dbReference>
<sequence>MPPKLCPHCRAPSTGFETDYSTGDIVCTNCSGVVESGILVSEVGFAEGSGGRVHVQGTFVAHNATGFGGSKGKGGLTNLANVKAKGKERITWLANSMGIDSFIRNGAVRYFSLAVDNSFTRGRRTEYVVASCLYLMCRKEKREHMLIDFSERLRVNVFELGTTYLKLRNILHIKAEETAVDPAIYLVRFASRLEFGEQYTTVATDASRLVKRFQADWMTLGRRPAGVCGACLVIAARMSGFLRTPDEIAQVVKVSPTTVRRRLLEFANTTMATKTVAEWRSLKTDAEIMSAVREEDPPIVKHHKKMEAKRKEEERKRKREEMEENGEEHLTSDDEREINEEAAIVAAAQANQPVDDDTEVEDPDIQDIPVAEYAQALRNAADDPEAEQEEHKLALAANRRMRKEAVKGAGENAAATVAEITLMSADAVYKAFGDDPVHPHGDDLAEEDLDENIYVEKEGEDEDDDEDEERERRRKGKKRKAPPEVFTDWGNKEASFQYLKRRFFEHETAIFGDTASGQELIEARMKTWLGTRDPKSVIEEADFIQTGYRRAARWAGVREVVFPDLDEEELDAMYEVDEADYHVRARLFLDKNADYLQEQKEREERKAAVARSKGIDPNKPKIKRKSRKTHQGPSQTPREALQNLSGAKKFSSRINFDALKSLGFGTEHGLFKMADADDTKEEDVNGGDKADEDWEAPEGDNEKYDEGEYGEEDYEGEEAENWNE</sequence>
<evidence type="ECO:0000256" key="9">
    <source>
        <dbReference type="ARBA" id="ARBA00023242"/>
    </source>
</evidence>
<feature type="region of interest" description="Disordered" evidence="12">
    <location>
        <begin position="673"/>
        <end position="724"/>
    </location>
</feature>
<dbReference type="PANTHER" id="PTHR11618:SF4">
    <property type="entry name" value="TRANSCRIPTION FACTOR IIIB 90 KDA SUBUNIT"/>
    <property type="match status" value="1"/>
</dbReference>
<feature type="region of interest" description="Disordered" evidence="12">
    <location>
        <begin position="432"/>
        <end position="486"/>
    </location>
</feature>
<dbReference type="InterPro" id="IPR036915">
    <property type="entry name" value="Cyclin-like_sf"/>
</dbReference>
<dbReference type="EMBL" id="MCFC01000007">
    <property type="protein sequence ID" value="ORY33138.1"/>
    <property type="molecule type" value="Genomic_DNA"/>
</dbReference>
<protein>
    <recommendedName>
        <fullName evidence="10">B-related factor 1</fullName>
    </recommendedName>
</protein>
<keyword evidence="6" id="KW-0805">Transcription regulation</keyword>
<dbReference type="InterPro" id="IPR013150">
    <property type="entry name" value="TFIIB_cyclin"/>
</dbReference>
<dbReference type="InterPro" id="IPR013763">
    <property type="entry name" value="Cyclin-like_dom"/>
</dbReference>
<keyword evidence="5" id="KW-0862">Zinc</keyword>
<dbReference type="SMART" id="SM00385">
    <property type="entry name" value="CYCLIN"/>
    <property type="match status" value="2"/>
</dbReference>
<dbReference type="GO" id="GO:0008270">
    <property type="term" value="F:zinc ion binding"/>
    <property type="evidence" value="ECO:0007669"/>
    <property type="project" value="UniProtKB-KW"/>
</dbReference>
<feature type="compositionally biased region" description="Basic and acidic residues" evidence="12">
    <location>
        <begin position="674"/>
        <end position="689"/>
    </location>
</feature>
<dbReference type="Pfam" id="PF07741">
    <property type="entry name" value="BRF1"/>
    <property type="match status" value="1"/>
</dbReference>
<evidence type="ECO:0000256" key="12">
    <source>
        <dbReference type="SAM" id="MobiDB-lite"/>
    </source>
</evidence>
<keyword evidence="15" id="KW-1185">Reference proteome</keyword>
<evidence type="ECO:0000256" key="8">
    <source>
        <dbReference type="ARBA" id="ARBA00023163"/>
    </source>
</evidence>
<feature type="compositionally biased region" description="Basic residues" evidence="12">
    <location>
        <begin position="620"/>
        <end position="630"/>
    </location>
</feature>
<dbReference type="Pfam" id="PF00382">
    <property type="entry name" value="TFIIB"/>
    <property type="match status" value="2"/>
</dbReference>
<evidence type="ECO:0000256" key="5">
    <source>
        <dbReference type="ARBA" id="ARBA00022833"/>
    </source>
</evidence>
<comment type="subcellular location">
    <subcellularLocation>
        <location evidence="1">Nucleus</location>
    </subcellularLocation>
</comment>
<dbReference type="GO" id="GO:0000995">
    <property type="term" value="F:RNA polymerase III general transcription initiation factor activity"/>
    <property type="evidence" value="ECO:0007669"/>
    <property type="project" value="TreeGrafter"/>
</dbReference>
<dbReference type="GO" id="GO:0005634">
    <property type="term" value="C:nucleus"/>
    <property type="evidence" value="ECO:0007669"/>
    <property type="project" value="UniProtKB-SubCell"/>
</dbReference>
<dbReference type="STRING" id="71784.A0A1Y2BE81"/>
<dbReference type="GO" id="GO:0070897">
    <property type="term" value="P:transcription preinitiation complex assembly"/>
    <property type="evidence" value="ECO:0007669"/>
    <property type="project" value="InterPro"/>
</dbReference>
<dbReference type="AlphaFoldDB" id="A0A1Y2BE81"/>
<name>A0A1Y2BE81_9TREE</name>
<dbReference type="InParanoid" id="A0A1Y2BE81"/>
<comment type="caution">
    <text evidence="14">The sequence shown here is derived from an EMBL/GenBank/DDBJ whole genome shotgun (WGS) entry which is preliminary data.</text>
</comment>
<evidence type="ECO:0000256" key="7">
    <source>
        <dbReference type="ARBA" id="ARBA00023159"/>
    </source>
</evidence>
<dbReference type="FunCoup" id="A0A1Y2BE81">
    <property type="interactions" value="137"/>
</dbReference>
<organism evidence="14 15">
    <name type="scientific">Naematelia encephala</name>
    <dbReference type="NCBI Taxonomy" id="71784"/>
    <lineage>
        <taxon>Eukaryota</taxon>
        <taxon>Fungi</taxon>
        <taxon>Dikarya</taxon>
        <taxon>Basidiomycota</taxon>
        <taxon>Agaricomycotina</taxon>
        <taxon>Tremellomycetes</taxon>
        <taxon>Tremellales</taxon>
        <taxon>Naemateliaceae</taxon>
        <taxon>Naematelia</taxon>
    </lineage>
</organism>
<dbReference type="CDD" id="cd20553">
    <property type="entry name" value="CYCLIN_TFIIIB90_rpt1"/>
    <property type="match status" value="1"/>
</dbReference>